<dbReference type="Proteomes" id="UP001085076">
    <property type="component" value="Miscellaneous, Linkage group lg05"/>
</dbReference>
<protein>
    <submittedName>
        <fullName evidence="1">Uncharacterized protein</fullName>
    </submittedName>
</protein>
<evidence type="ECO:0000313" key="2">
    <source>
        <dbReference type="Proteomes" id="UP001085076"/>
    </source>
</evidence>
<dbReference type="AlphaFoldDB" id="A0A9D5HCT9"/>
<sequence>MGLRHRATAPCAPFSSPVVYAPNGQLYWPPLLRRNPDFSALLYNIPARGTKPLAYPYPYQNTISYSSPDVK</sequence>
<name>A0A9D5HCT9_9LILI</name>
<reference evidence="1" key="1">
    <citation type="submission" date="2021-03" db="EMBL/GenBank/DDBJ databases">
        <authorList>
            <person name="Li Z."/>
            <person name="Yang C."/>
        </authorList>
    </citation>
    <scope>NUCLEOTIDE SEQUENCE</scope>
    <source>
        <strain evidence="1">Dzin_1.0</strain>
        <tissue evidence="1">Leaf</tissue>
    </source>
</reference>
<dbReference type="EMBL" id="JAGGNH010000005">
    <property type="protein sequence ID" value="KAJ0971582.1"/>
    <property type="molecule type" value="Genomic_DNA"/>
</dbReference>
<reference evidence="1" key="2">
    <citation type="journal article" date="2022" name="Hortic Res">
        <title>The genome of Dioscorea zingiberensis sheds light on the biosynthesis, origin and evolution of the medicinally important diosgenin saponins.</title>
        <authorList>
            <person name="Li Y."/>
            <person name="Tan C."/>
            <person name="Li Z."/>
            <person name="Guo J."/>
            <person name="Li S."/>
            <person name="Chen X."/>
            <person name="Wang C."/>
            <person name="Dai X."/>
            <person name="Yang H."/>
            <person name="Song W."/>
            <person name="Hou L."/>
            <person name="Xu J."/>
            <person name="Tong Z."/>
            <person name="Xu A."/>
            <person name="Yuan X."/>
            <person name="Wang W."/>
            <person name="Yang Q."/>
            <person name="Chen L."/>
            <person name="Sun Z."/>
            <person name="Wang K."/>
            <person name="Pan B."/>
            <person name="Chen J."/>
            <person name="Bao Y."/>
            <person name="Liu F."/>
            <person name="Qi X."/>
            <person name="Gang D.R."/>
            <person name="Wen J."/>
            <person name="Li J."/>
        </authorList>
    </citation>
    <scope>NUCLEOTIDE SEQUENCE</scope>
    <source>
        <strain evidence="1">Dzin_1.0</strain>
    </source>
</reference>
<keyword evidence="2" id="KW-1185">Reference proteome</keyword>
<proteinExistence type="predicted"/>
<comment type="caution">
    <text evidence="1">The sequence shown here is derived from an EMBL/GenBank/DDBJ whole genome shotgun (WGS) entry which is preliminary data.</text>
</comment>
<evidence type="ECO:0000313" key="1">
    <source>
        <dbReference type="EMBL" id="KAJ0971582.1"/>
    </source>
</evidence>
<gene>
    <name evidence="1" type="ORF">J5N97_019541</name>
</gene>
<organism evidence="1 2">
    <name type="scientific">Dioscorea zingiberensis</name>
    <dbReference type="NCBI Taxonomy" id="325984"/>
    <lineage>
        <taxon>Eukaryota</taxon>
        <taxon>Viridiplantae</taxon>
        <taxon>Streptophyta</taxon>
        <taxon>Embryophyta</taxon>
        <taxon>Tracheophyta</taxon>
        <taxon>Spermatophyta</taxon>
        <taxon>Magnoliopsida</taxon>
        <taxon>Liliopsida</taxon>
        <taxon>Dioscoreales</taxon>
        <taxon>Dioscoreaceae</taxon>
        <taxon>Dioscorea</taxon>
    </lineage>
</organism>
<accession>A0A9D5HCT9</accession>